<dbReference type="EMBL" id="AOSK01000024">
    <property type="protein sequence ID" value="EYD77552.1"/>
    <property type="molecule type" value="Genomic_DNA"/>
</dbReference>
<evidence type="ECO:0000313" key="2">
    <source>
        <dbReference type="Proteomes" id="UP000019666"/>
    </source>
</evidence>
<accession>A0A017HSW4</accession>
<keyword evidence="2" id="KW-1185">Reference proteome</keyword>
<gene>
    <name evidence="1" type="ORF">Rumeso_00718</name>
</gene>
<dbReference type="HOGENOM" id="CLU_097497_1_0_5"/>
<protein>
    <submittedName>
        <fullName evidence="1">Thioredoxin-like protein clustered with</fullName>
    </submittedName>
</protein>
<sequence>MLTMAELIYGFDPLCGWCYGIVPAMRRVAEEHPDIPIRLVMPGLVAGEGVGPYSRMAGYIREAEKRLAQVTGQGSSEAFFRLIETPGVEANSGPPCVAIAYVAGLAPERAVDFAHLVIEAHHGDGADLNDPATYAPLLSKVGLPADLPDIHDPALAESVWAEGRRIGLRAFPTLAVVRDGRARVLPSEFDPERLSELVGNAAK</sequence>
<dbReference type="Proteomes" id="UP000019666">
    <property type="component" value="Unassembled WGS sequence"/>
</dbReference>
<name>A0A017HSW4_9RHOB</name>
<proteinExistence type="predicted"/>
<dbReference type="SUPFAM" id="SSF52833">
    <property type="entry name" value="Thioredoxin-like"/>
    <property type="match status" value="1"/>
</dbReference>
<comment type="caution">
    <text evidence="1">The sequence shown here is derived from an EMBL/GenBank/DDBJ whole genome shotgun (WGS) entry which is preliminary data.</text>
</comment>
<dbReference type="AlphaFoldDB" id="A0A017HSW4"/>
<dbReference type="Gene3D" id="1.10.472.60">
    <property type="entry name" value="putative protein disulfide isomerase domain"/>
    <property type="match status" value="1"/>
</dbReference>
<dbReference type="Gene3D" id="3.40.30.10">
    <property type="entry name" value="Glutaredoxin"/>
    <property type="match status" value="1"/>
</dbReference>
<dbReference type="InterPro" id="IPR036249">
    <property type="entry name" value="Thioredoxin-like_sf"/>
</dbReference>
<reference evidence="1 2" key="1">
    <citation type="submission" date="2013-02" db="EMBL/GenBank/DDBJ databases">
        <authorList>
            <person name="Fiebig A."/>
            <person name="Goeker M."/>
            <person name="Klenk H.-P.P."/>
        </authorList>
    </citation>
    <scope>NUCLEOTIDE SEQUENCE [LARGE SCALE GENOMIC DNA]</scope>
    <source>
        <strain evidence="1 2">DSM 19309</strain>
    </source>
</reference>
<evidence type="ECO:0000313" key="1">
    <source>
        <dbReference type="EMBL" id="EYD77552.1"/>
    </source>
</evidence>
<dbReference type="STRING" id="442562.Rumeso_00718"/>
<organism evidence="1 2">
    <name type="scientific">Rubellimicrobium mesophilum DSM 19309</name>
    <dbReference type="NCBI Taxonomy" id="442562"/>
    <lineage>
        <taxon>Bacteria</taxon>
        <taxon>Pseudomonadati</taxon>
        <taxon>Pseudomonadota</taxon>
        <taxon>Alphaproteobacteria</taxon>
        <taxon>Rhodobacterales</taxon>
        <taxon>Roseobacteraceae</taxon>
        <taxon>Rubellimicrobium</taxon>
    </lineage>
</organism>